<dbReference type="Gene3D" id="1.10.10.10">
    <property type="entry name" value="Winged helix-like DNA-binding domain superfamily/Winged helix DNA-binding domain"/>
    <property type="match status" value="1"/>
</dbReference>
<dbReference type="Proteomes" id="UP000008136">
    <property type="component" value="Chromosome"/>
</dbReference>
<dbReference type="SUPFAM" id="SSF46785">
    <property type="entry name" value="Winged helix' DNA-binding domain"/>
    <property type="match status" value="1"/>
</dbReference>
<dbReference type="Pfam" id="PF13412">
    <property type="entry name" value="HTH_24"/>
    <property type="match status" value="1"/>
</dbReference>
<dbReference type="KEGG" id="ave:Arcve_0075"/>
<dbReference type="HOGENOM" id="CLU_2447502_0_0_2"/>
<organism evidence="1 2">
    <name type="scientific">Archaeoglobus veneficus (strain DSM 11195 / SNP6)</name>
    <dbReference type="NCBI Taxonomy" id="693661"/>
    <lineage>
        <taxon>Archaea</taxon>
        <taxon>Methanobacteriati</taxon>
        <taxon>Methanobacteriota</taxon>
        <taxon>Archaeoglobi</taxon>
        <taxon>Archaeoglobales</taxon>
        <taxon>Archaeoglobaceae</taxon>
        <taxon>Archaeoglobus</taxon>
    </lineage>
</organism>
<dbReference type="InterPro" id="IPR036390">
    <property type="entry name" value="WH_DNA-bd_sf"/>
</dbReference>
<dbReference type="eggNOG" id="arCOG00374">
    <property type="taxonomic scope" value="Archaea"/>
</dbReference>
<reference evidence="1 2" key="1">
    <citation type="submission" date="2011-03" db="EMBL/GenBank/DDBJ databases">
        <title>The complete genome of Archaeoglobus veneficus SNP6.</title>
        <authorList>
            <consortium name="US DOE Joint Genome Institute (JGI-PGF)"/>
            <person name="Lucas S."/>
            <person name="Copeland A."/>
            <person name="Lapidus A."/>
            <person name="Bruce D."/>
            <person name="Goodwin L."/>
            <person name="Pitluck S."/>
            <person name="Kyrpides N."/>
            <person name="Mavromatis K."/>
            <person name="Pagani I."/>
            <person name="Ivanova N."/>
            <person name="Mikhailova N."/>
            <person name="Lu M."/>
            <person name="Detter J.C."/>
            <person name="Tapia R."/>
            <person name="Han C."/>
            <person name="Land M."/>
            <person name="Hauser L."/>
            <person name="Markowitz V."/>
            <person name="Cheng J.-F."/>
            <person name="Hugenholtz P."/>
            <person name="Woyke T."/>
            <person name="Wu D."/>
            <person name="Spring S."/>
            <person name="Brambilla E."/>
            <person name="Klenk H.-P."/>
            <person name="Eisen J.A."/>
        </authorList>
    </citation>
    <scope>NUCLEOTIDE SEQUENCE [LARGE SCALE GENOMIC DNA]</scope>
    <source>
        <strain>SNP6</strain>
    </source>
</reference>
<evidence type="ECO:0000313" key="2">
    <source>
        <dbReference type="Proteomes" id="UP000008136"/>
    </source>
</evidence>
<dbReference type="RefSeq" id="WP_013682792.1">
    <property type="nucleotide sequence ID" value="NC_015320.1"/>
</dbReference>
<dbReference type="OrthoDB" id="387471at2157"/>
<evidence type="ECO:0000313" key="1">
    <source>
        <dbReference type="EMBL" id="AEA46116.1"/>
    </source>
</evidence>
<sequence>MREVIRMFVRDLDLIRFIEGNNGICISDVARRLKMPYSTAYVKVHRLEKAGLLDFEYVSGKKTIKLTETAIELIQALEMIEREKKELKH</sequence>
<protein>
    <recommendedName>
        <fullName evidence="3">ArsR family transcriptional regulator</fullName>
    </recommendedName>
</protein>
<dbReference type="InterPro" id="IPR036388">
    <property type="entry name" value="WH-like_DNA-bd_sf"/>
</dbReference>
<dbReference type="GeneID" id="10393166"/>
<dbReference type="AlphaFoldDB" id="F2KMU2"/>
<proteinExistence type="predicted"/>
<dbReference type="EMBL" id="CP002588">
    <property type="protein sequence ID" value="AEA46116.1"/>
    <property type="molecule type" value="Genomic_DNA"/>
</dbReference>
<gene>
    <name evidence="1" type="ordered locus">Arcve_0075</name>
</gene>
<keyword evidence="2" id="KW-1185">Reference proteome</keyword>
<evidence type="ECO:0008006" key="3">
    <source>
        <dbReference type="Google" id="ProtNLM"/>
    </source>
</evidence>
<name>F2KMU2_ARCVS</name>
<accession>F2KMU2</accession>